<feature type="region of interest" description="Disordered" evidence="3">
    <location>
        <begin position="369"/>
        <end position="401"/>
    </location>
</feature>
<dbReference type="SUPFAM" id="SSF111369">
    <property type="entry name" value="HlyD-like secretion proteins"/>
    <property type="match status" value="1"/>
</dbReference>
<dbReference type="InterPro" id="IPR058626">
    <property type="entry name" value="MdtA-like_b-barrel"/>
</dbReference>
<organism evidence="8 9">
    <name type="scientific">Allosphingosinicella deserti</name>
    <dbReference type="NCBI Taxonomy" id="2116704"/>
    <lineage>
        <taxon>Bacteria</taxon>
        <taxon>Pseudomonadati</taxon>
        <taxon>Pseudomonadota</taxon>
        <taxon>Alphaproteobacteria</taxon>
        <taxon>Sphingomonadales</taxon>
        <taxon>Sphingomonadaceae</taxon>
        <taxon>Allosphingosinicella</taxon>
    </lineage>
</organism>
<dbReference type="Pfam" id="PF25967">
    <property type="entry name" value="RND-MFP_C"/>
    <property type="match status" value="1"/>
</dbReference>
<evidence type="ECO:0000256" key="3">
    <source>
        <dbReference type="SAM" id="MobiDB-lite"/>
    </source>
</evidence>
<feature type="domain" description="Multidrug resistance protein MdtA-like C-terminal permuted SH3" evidence="7">
    <location>
        <begin position="302"/>
        <end position="360"/>
    </location>
</feature>
<dbReference type="InterPro" id="IPR058627">
    <property type="entry name" value="MdtA-like_C"/>
</dbReference>
<name>A0A2P7QZN5_9SPHN</name>
<feature type="domain" description="Multidrug resistance protein MdtA-like barrel-sandwich hybrid" evidence="5">
    <location>
        <begin position="62"/>
        <end position="197"/>
    </location>
</feature>
<comment type="similarity">
    <text evidence="2">Belongs to the membrane fusion protein (MFP) (TC 8.A.1) family.</text>
</comment>
<dbReference type="InterPro" id="IPR006143">
    <property type="entry name" value="RND_pump_MFP"/>
</dbReference>
<evidence type="ECO:0000259" key="7">
    <source>
        <dbReference type="Pfam" id="PF25967"/>
    </source>
</evidence>
<protein>
    <submittedName>
        <fullName evidence="8">Efflux transporter periplasmic adaptor subunit</fullName>
    </submittedName>
</protein>
<evidence type="ECO:0000313" key="9">
    <source>
        <dbReference type="Proteomes" id="UP000241167"/>
    </source>
</evidence>
<dbReference type="Gene3D" id="2.40.420.20">
    <property type="match status" value="1"/>
</dbReference>
<feature type="domain" description="Multidrug resistance protein MdtA-like alpha-helical hairpin" evidence="4">
    <location>
        <begin position="102"/>
        <end position="171"/>
    </location>
</feature>
<evidence type="ECO:0000259" key="5">
    <source>
        <dbReference type="Pfam" id="PF25917"/>
    </source>
</evidence>
<evidence type="ECO:0000259" key="6">
    <source>
        <dbReference type="Pfam" id="PF25944"/>
    </source>
</evidence>
<dbReference type="Pfam" id="PF25917">
    <property type="entry name" value="BSH_RND"/>
    <property type="match status" value="1"/>
</dbReference>
<dbReference type="Gene3D" id="2.40.30.170">
    <property type="match status" value="1"/>
</dbReference>
<evidence type="ECO:0000256" key="2">
    <source>
        <dbReference type="ARBA" id="ARBA00009477"/>
    </source>
</evidence>
<dbReference type="Proteomes" id="UP000241167">
    <property type="component" value="Unassembled WGS sequence"/>
</dbReference>
<dbReference type="PROSITE" id="PS51257">
    <property type="entry name" value="PROKAR_LIPOPROTEIN"/>
    <property type="match status" value="1"/>
</dbReference>
<dbReference type="PANTHER" id="PTHR30158">
    <property type="entry name" value="ACRA/E-RELATED COMPONENT OF DRUG EFFLUX TRANSPORTER"/>
    <property type="match status" value="1"/>
</dbReference>
<accession>A0A2P7QZN5</accession>
<dbReference type="OrthoDB" id="9816569at2"/>
<dbReference type="RefSeq" id="WP_106511448.1">
    <property type="nucleotide sequence ID" value="NZ_PXYI01000001.1"/>
</dbReference>
<dbReference type="InterPro" id="IPR058625">
    <property type="entry name" value="MdtA-like_BSH"/>
</dbReference>
<dbReference type="GO" id="GO:0046677">
    <property type="term" value="P:response to antibiotic"/>
    <property type="evidence" value="ECO:0007669"/>
    <property type="project" value="TreeGrafter"/>
</dbReference>
<dbReference type="GO" id="GO:0022857">
    <property type="term" value="F:transmembrane transporter activity"/>
    <property type="evidence" value="ECO:0007669"/>
    <property type="project" value="InterPro"/>
</dbReference>
<evidence type="ECO:0000313" key="8">
    <source>
        <dbReference type="EMBL" id="PSJ43427.1"/>
    </source>
</evidence>
<comment type="subcellular location">
    <subcellularLocation>
        <location evidence="1">Cell envelope</location>
    </subcellularLocation>
</comment>
<dbReference type="Pfam" id="PF25876">
    <property type="entry name" value="HH_MFP_RND"/>
    <property type="match status" value="1"/>
</dbReference>
<dbReference type="PANTHER" id="PTHR30158:SF10">
    <property type="entry name" value="CATION EFFLUX PUMP"/>
    <property type="match status" value="1"/>
</dbReference>
<feature type="domain" description="Multidrug resistance protein MdtA-like beta-barrel" evidence="6">
    <location>
        <begin position="238"/>
        <end position="294"/>
    </location>
</feature>
<evidence type="ECO:0000259" key="4">
    <source>
        <dbReference type="Pfam" id="PF25876"/>
    </source>
</evidence>
<gene>
    <name evidence="8" type="ORF">C7I55_03445</name>
</gene>
<dbReference type="Gene3D" id="2.40.50.100">
    <property type="match status" value="1"/>
</dbReference>
<reference evidence="8 9" key="1">
    <citation type="submission" date="2018-03" db="EMBL/GenBank/DDBJ databases">
        <title>The draft genome of Sphingosinicella sp. GL-C-18.</title>
        <authorList>
            <person name="Liu L."/>
            <person name="Li L."/>
            <person name="Liang L."/>
            <person name="Zhang X."/>
            <person name="Wang T."/>
        </authorList>
    </citation>
    <scope>NUCLEOTIDE SEQUENCE [LARGE SCALE GENOMIC DNA]</scope>
    <source>
        <strain evidence="8 9">GL-C-18</strain>
    </source>
</reference>
<dbReference type="EMBL" id="PXYI01000001">
    <property type="protein sequence ID" value="PSJ43427.1"/>
    <property type="molecule type" value="Genomic_DNA"/>
</dbReference>
<dbReference type="Gene3D" id="1.10.287.470">
    <property type="entry name" value="Helix hairpin bin"/>
    <property type="match status" value="1"/>
</dbReference>
<comment type="caution">
    <text evidence="8">The sequence shown here is derived from an EMBL/GenBank/DDBJ whole genome shotgun (WGS) entry which is preliminary data.</text>
</comment>
<proteinExistence type="inferred from homology"/>
<dbReference type="GO" id="GO:0030313">
    <property type="term" value="C:cell envelope"/>
    <property type="evidence" value="ECO:0007669"/>
    <property type="project" value="UniProtKB-SubCell"/>
</dbReference>
<dbReference type="Pfam" id="PF25944">
    <property type="entry name" value="Beta-barrel_RND"/>
    <property type="match status" value="1"/>
</dbReference>
<evidence type="ECO:0000256" key="1">
    <source>
        <dbReference type="ARBA" id="ARBA00004196"/>
    </source>
</evidence>
<dbReference type="InterPro" id="IPR058624">
    <property type="entry name" value="MdtA-like_HH"/>
</dbReference>
<dbReference type="AlphaFoldDB" id="A0A2P7QZN5"/>
<sequence length="401" mass="43774">MIALHSRRRRALVPFFVALAASGCSKPVPEAPTRQKVTVATPLEREVVDWDEYVGRFEAIEDVQLRPRVSGTIDRVLFADGQAVRKGQPLFVIDPRPYRATLGQARAQVAKAAATLHNARSEFARAQRLLATQAISREEYEQKQAVVGTTAADLQAAQENVRNALLNLEFTTIRAPVSGRISDRRVSPGNYASAGETVLSRIVSTDPIWFSFDGAESLYLKYMRQARAGERGSSRTAANPVDIQLADEPTYRWRGKMSFVDNTIDGNSGTIRAHAVVSNPDGFLTPGLFGRARLLGSGRYKALLIPDEAILTDQTRRLVYVVGAGGKAENKVVETGPLVERLRVIRRGISARDRVVIEGATLLQPGMEVDSRKVPLRPRAQDTSPNAVPETAPLPSEATAG</sequence>
<dbReference type="GO" id="GO:0005886">
    <property type="term" value="C:plasma membrane"/>
    <property type="evidence" value="ECO:0007669"/>
    <property type="project" value="TreeGrafter"/>
</dbReference>
<keyword evidence="9" id="KW-1185">Reference proteome</keyword>
<dbReference type="NCBIfam" id="TIGR01730">
    <property type="entry name" value="RND_mfp"/>
    <property type="match status" value="1"/>
</dbReference>